<dbReference type="AlphaFoldDB" id="A0A6G3ZZB3"/>
<reference evidence="1" key="1">
    <citation type="submission" date="2020-02" db="EMBL/GenBank/DDBJ databases">
        <authorList>
            <person name="Shen X.-R."/>
            <person name="Zhang Y.-X."/>
        </authorList>
    </citation>
    <scope>NUCLEOTIDE SEQUENCE</scope>
    <source>
        <strain evidence="1">SYP-B3998</strain>
    </source>
</reference>
<comment type="caution">
    <text evidence="1">The sequence shown here is derived from an EMBL/GenBank/DDBJ whole genome shotgun (WGS) entry which is preliminary data.</text>
</comment>
<dbReference type="InterPro" id="IPR051200">
    <property type="entry name" value="Host-pathogen_enzymatic-act"/>
</dbReference>
<proteinExistence type="predicted"/>
<dbReference type="PANTHER" id="PTHR47197:SF3">
    <property type="entry name" value="DIHYDRO-HEME D1 DEHYDROGENASE"/>
    <property type="match status" value="1"/>
</dbReference>
<dbReference type="PANTHER" id="PTHR47197">
    <property type="entry name" value="PROTEIN NIRF"/>
    <property type="match status" value="1"/>
</dbReference>
<dbReference type="RefSeq" id="WP_163948456.1">
    <property type="nucleotide sequence ID" value="NZ_JAAIKC010000005.1"/>
</dbReference>
<accession>A0A6G3ZZB3</accession>
<dbReference type="InterPro" id="IPR011048">
    <property type="entry name" value="Haem_d1_sf"/>
</dbReference>
<dbReference type="Gene3D" id="2.130.10.10">
    <property type="entry name" value="YVTN repeat-like/Quinoprotein amine dehydrogenase"/>
    <property type="match status" value="2"/>
</dbReference>
<name>A0A6G3ZZB3_9BACL</name>
<dbReference type="SUPFAM" id="SSF51004">
    <property type="entry name" value="C-terminal (heme d1) domain of cytochrome cd1-nitrite reductase"/>
    <property type="match status" value="1"/>
</dbReference>
<organism evidence="1">
    <name type="scientific">Paenibacillus sp. SYP-B3998</name>
    <dbReference type="NCBI Taxonomy" id="2678564"/>
    <lineage>
        <taxon>Bacteria</taxon>
        <taxon>Bacillati</taxon>
        <taxon>Bacillota</taxon>
        <taxon>Bacilli</taxon>
        <taxon>Bacillales</taxon>
        <taxon>Paenibacillaceae</taxon>
        <taxon>Paenibacillus</taxon>
    </lineage>
</organism>
<dbReference type="NCBIfam" id="TIGR02276">
    <property type="entry name" value="beta_rpt_yvtn"/>
    <property type="match status" value="2"/>
</dbReference>
<dbReference type="EMBL" id="JAAIKC010000005">
    <property type="protein sequence ID" value="NEW07455.1"/>
    <property type="molecule type" value="Genomic_DNA"/>
</dbReference>
<sequence>MAQNKQLPARPKVLQAQPQVIKIIPLTGSIGDIQTNSVSNRVYFVRNGTDVGVLDGQTNQVIGNVKAGDGATFLAINELTNRIYSTNFRDATVSVINGTTNLPITTIPVGERPFGIGIHKKSNRIYVANSNGTISILSGSDNRVLNTLQVGGSPALVGINERTNRIYVTNTGKDSVHVINGQTQKVISTIKVGKNPIISPGVNERTNRIYIANNLSRFLSVINGNINKKSIPVQLGRLQSELALNSVTNRIYVTSAQEEGPGTLYVLSGLTIRLLKTLKIPPFTFILVNPQTNHFFISDTESNKLFVYNGRTNTLITTLHTGEPAGNMALNTRTNRLYVGNESAITVVQDRK</sequence>
<dbReference type="InterPro" id="IPR015943">
    <property type="entry name" value="WD40/YVTN_repeat-like_dom_sf"/>
</dbReference>
<gene>
    <name evidence="1" type="ORF">GK047_15730</name>
</gene>
<dbReference type="InterPro" id="IPR011964">
    <property type="entry name" value="YVTN_b-propeller_repeat"/>
</dbReference>
<protein>
    <submittedName>
        <fullName evidence="1">YncE family protein</fullName>
    </submittedName>
</protein>
<evidence type="ECO:0000313" key="1">
    <source>
        <dbReference type="EMBL" id="NEW07455.1"/>
    </source>
</evidence>